<organism evidence="1 2">
    <name type="scientific">Trichinella nativa</name>
    <dbReference type="NCBI Taxonomy" id="6335"/>
    <lineage>
        <taxon>Eukaryota</taxon>
        <taxon>Metazoa</taxon>
        <taxon>Ecdysozoa</taxon>
        <taxon>Nematoda</taxon>
        <taxon>Enoplea</taxon>
        <taxon>Dorylaimia</taxon>
        <taxon>Trichinellida</taxon>
        <taxon>Trichinellidae</taxon>
        <taxon>Trichinella</taxon>
    </lineage>
</organism>
<dbReference type="EMBL" id="JYDW01000015">
    <property type="protein sequence ID" value="KRZ61735.1"/>
    <property type="molecule type" value="Genomic_DNA"/>
</dbReference>
<dbReference type="AlphaFoldDB" id="A0A0V1LQR9"/>
<protein>
    <submittedName>
        <fullName evidence="1">Uncharacterized protein</fullName>
    </submittedName>
</protein>
<evidence type="ECO:0000313" key="1">
    <source>
        <dbReference type="EMBL" id="KRZ61735.1"/>
    </source>
</evidence>
<comment type="caution">
    <text evidence="1">The sequence shown here is derived from an EMBL/GenBank/DDBJ whole genome shotgun (WGS) entry which is preliminary data.</text>
</comment>
<keyword evidence="2" id="KW-1185">Reference proteome</keyword>
<name>A0A0V1LQR9_9BILA</name>
<evidence type="ECO:0000313" key="2">
    <source>
        <dbReference type="Proteomes" id="UP000054721"/>
    </source>
</evidence>
<gene>
    <name evidence="1" type="ORF">T02_5835</name>
</gene>
<dbReference type="Proteomes" id="UP000054721">
    <property type="component" value="Unassembled WGS sequence"/>
</dbReference>
<sequence>MNIEKNIIVKFSITVPLSSSGFSLASSMISPTLSATLFSVSTTGRGNAIYNPYCFSSHSVLDMKGSNTSNLPYG</sequence>
<proteinExistence type="predicted"/>
<reference evidence="1 2" key="1">
    <citation type="submission" date="2015-05" db="EMBL/GenBank/DDBJ databases">
        <title>Evolution of Trichinella species and genotypes.</title>
        <authorList>
            <person name="Korhonen P.K."/>
            <person name="Edoardo P."/>
            <person name="Giuseppe L.R."/>
            <person name="Gasser R.B."/>
        </authorList>
    </citation>
    <scope>NUCLEOTIDE SEQUENCE [LARGE SCALE GENOMIC DNA]</scope>
    <source>
        <strain evidence="1">ISS10</strain>
    </source>
</reference>
<accession>A0A0V1LQR9</accession>